<dbReference type="PROSITE" id="PS51257">
    <property type="entry name" value="PROKAR_LIPOPROTEIN"/>
    <property type="match status" value="1"/>
</dbReference>
<dbReference type="PANTHER" id="PTHR14859">
    <property type="entry name" value="CALCOFLUOR WHITE HYPERSENSITIVE PROTEIN PRECURSOR"/>
    <property type="match status" value="1"/>
</dbReference>
<dbReference type="Proteomes" id="UP000236592">
    <property type="component" value="Chromosome"/>
</dbReference>
<dbReference type="Gene3D" id="3.60.10.10">
    <property type="entry name" value="Endonuclease/exonuclease/phosphatase"/>
    <property type="match status" value="1"/>
</dbReference>
<dbReference type="GO" id="GO:0003824">
    <property type="term" value="F:catalytic activity"/>
    <property type="evidence" value="ECO:0007669"/>
    <property type="project" value="InterPro"/>
</dbReference>
<feature type="transmembrane region" description="Helical" evidence="1">
    <location>
        <begin position="46"/>
        <end position="69"/>
    </location>
</feature>
<keyword evidence="1" id="KW-0472">Membrane</keyword>
<reference evidence="4" key="1">
    <citation type="submission" date="2018-01" db="EMBL/GenBank/DDBJ databases">
        <title>Complete genome of Tamlana sp. UJ94.</title>
        <authorList>
            <person name="Jung J."/>
            <person name="Chung D."/>
            <person name="Bae S.S."/>
            <person name="Baek K."/>
        </authorList>
    </citation>
    <scope>NUCLEOTIDE SEQUENCE [LARGE SCALE GENOMIC DNA]</scope>
    <source>
        <strain evidence="4">UJ94</strain>
    </source>
</reference>
<protein>
    <recommendedName>
        <fullName evidence="2">Endonuclease/exonuclease/phosphatase domain-containing protein</fullName>
    </recommendedName>
</protein>
<keyword evidence="1" id="KW-0812">Transmembrane</keyword>
<dbReference type="GO" id="GO:0006506">
    <property type="term" value="P:GPI anchor biosynthetic process"/>
    <property type="evidence" value="ECO:0007669"/>
    <property type="project" value="TreeGrafter"/>
</dbReference>
<dbReference type="PANTHER" id="PTHR14859:SF15">
    <property type="entry name" value="ENDONUCLEASE_EXONUCLEASE_PHOSPHATASE DOMAIN-CONTAINING PROTEIN"/>
    <property type="match status" value="1"/>
</dbReference>
<dbReference type="KEGG" id="taj:C1A40_16585"/>
<dbReference type="Pfam" id="PF03372">
    <property type="entry name" value="Exo_endo_phos"/>
    <property type="match status" value="1"/>
</dbReference>
<feature type="transmembrane region" description="Helical" evidence="1">
    <location>
        <begin position="76"/>
        <end position="96"/>
    </location>
</feature>
<dbReference type="CDD" id="cd09084">
    <property type="entry name" value="EEP-2"/>
    <property type="match status" value="1"/>
</dbReference>
<accession>A0A2I7SM30</accession>
<feature type="transmembrane region" description="Helical" evidence="1">
    <location>
        <begin position="21"/>
        <end position="40"/>
    </location>
</feature>
<evidence type="ECO:0000259" key="2">
    <source>
        <dbReference type="Pfam" id="PF03372"/>
    </source>
</evidence>
<dbReference type="AlphaFoldDB" id="A0A2I7SM30"/>
<proteinExistence type="predicted"/>
<dbReference type="GO" id="GO:0016020">
    <property type="term" value="C:membrane"/>
    <property type="evidence" value="ECO:0007669"/>
    <property type="project" value="GOC"/>
</dbReference>
<dbReference type="InterPro" id="IPR051916">
    <property type="entry name" value="GPI-anchor_lipid_remodeler"/>
</dbReference>
<dbReference type="InterPro" id="IPR036691">
    <property type="entry name" value="Endo/exonu/phosph_ase_sf"/>
</dbReference>
<dbReference type="EMBL" id="CP025938">
    <property type="protein sequence ID" value="AUS06959.1"/>
    <property type="molecule type" value="Genomic_DNA"/>
</dbReference>
<gene>
    <name evidence="3" type="ORF">C1A40_16585</name>
</gene>
<organism evidence="3 4">
    <name type="scientific">Pseudotamlana carrageenivorans</name>
    <dbReference type="NCBI Taxonomy" id="2069432"/>
    <lineage>
        <taxon>Bacteria</taxon>
        <taxon>Pseudomonadati</taxon>
        <taxon>Bacteroidota</taxon>
        <taxon>Flavobacteriia</taxon>
        <taxon>Flavobacteriales</taxon>
        <taxon>Flavobacteriaceae</taxon>
        <taxon>Pseudotamlana</taxon>
    </lineage>
</organism>
<dbReference type="SUPFAM" id="SSF56219">
    <property type="entry name" value="DNase I-like"/>
    <property type="match status" value="1"/>
</dbReference>
<keyword evidence="4" id="KW-1185">Reference proteome</keyword>
<evidence type="ECO:0000313" key="3">
    <source>
        <dbReference type="EMBL" id="AUS06959.1"/>
    </source>
</evidence>
<evidence type="ECO:0000313" key="4">
    <source>
        <dbReference type="Proteomes" id="UP000236592"/>
    </source>
</evidence>
<feature type="domain" description="Endonuclease/exonuclease/phosphatase" evidence="2">
    <location>
        <begin position="109"/>
        <end position="340"/>
    </location>
</feature>
<name>A0A2I7SM30_9FLAO</name>
<sequence>MILKQKLLNLFKSTYVVLRSIIAIVIPLLLVFGCVITRYVENVWSLIFSVVLPVLVVLNGFLFVVFILLKSKRAFFLGFALVLYSCTHVFFFKYNFDNQSIETENLSVLTYNVRGGGGAGHTSDRTQMKPRIKALTNFINNQDADVVLFQESWSVRKNSFENYPYVFVGKRRGISKSLQVILSKFPIVHTGYIDFPNTANNAMFADIQYNDVLIRIYNVHLQSFSMEVDSKFFTKKSLESVYPKINVAQKMKSAQTQLLLENIKGFQGRHIVAGDFNTTPFSKTYHSISQGRQDTFLEKGSGLGGTYHLLGYPMRLDYVLPDNSFQIVAHENFNLKWSDHEPILVQLTVNKSSN</sequence>
<keyword evidence="1" id="KW-1133">Transmembrane helix</keyword>
<evidence type="ECO:0000256" key="1">
    <source>
        <dbReference type="SAM" id="Phobius"/>
    </source>
</evidence>
<dbReference type="InterPro" id="IPR005135">
    <property type="entry name" value="Endo/exonuclease/phosphatase"/>
</dbReference>